<keyword evidence="9 14" id="KW-0560">Oxidoreductase</keyword>
<evidence type="ECO:0000256" key="7">
    <source>
        <dbReference type="ARBA" id="ARBA00022723"/>
    </source>
</evidence>
<comment type="catalytic activity">
    <reaction evidence="13 14">
        <text>indole-3-pyruvate + 2 oxidized [2Fe-2S]-[ferredoxin] + CoA = (indol-3-yl)acetyl-CoA + 2 reduced [2Fe-2S]-[ferredoxin] + CO2 + H(+)</text>
        <dbReference type="Rhea" id="RHEA:12645"/>
        <dbReference type="Rhea" id="RHEA-COMP:10000"/>
        <dbReference type="Rhea" id="RHEA-COMP:10001"/>
        <dbReference type="ChEBI" id="CHEBI:15378"/>
        <dbReference type="ChEBI" id="CHEBI:16526"/>
        <dbReference type="ChEBI" id="CHEBI:17640"/>
        <dbReference type="ChEBI" id="CHEBI:33737"/>
        <dbReference type="ChEBI" id="CHEBI:33738"/>
        <dbReference type="ChEBI" id="CHEBI:57271"/>
        <dbReference type="ChEBI" id="CHEBI:57287"/>
        <dbReference type="EC" id="1.2.7.8"/>
    </reaction>
</comment>
<dbReference type="Gene3D" id="3.40.50.920">
    <property type="match status" value="1"/>
</dbReference>
<dbReference type="InterPro" id="IPR017721">
    <property type="entry name" value="IorA"/>
</dbReference>
<evidence type="ECO:0000259" key="15">
    <source>
        <dbReference type="Pfam" id="PF01855"/>
    </source>
</evidence>
<keyword evidence="11 14" id="KW-0411">Iron-sulfur</keyword>
<dbReference type="Proteomes" id="UP000178935">
    <property type="component" value="Unassembled WGS sequence"/>
</dbReference>
<evidence type="ECO:0000313" key="17">
    <source>
        <dbReference type="EMBL" id="OGZ88171.1"/>
    </source>
</evidence>
<feature type="domain" description="Pyruvate flavodoxin/ferredoxin oxidoreductase pyrimidine binding" evidence="15">
    <location>
        <begin position="22"/>
        <end position="207"/>
    </location>
</feature>
<protein>
    <recommendedName>
        <fullName evidence="4 14">Indolepyruvate oxidoreductase subunit IorA</fullName>
        <shortName evidence="14">IOR</shortName>
        <ecNumber evidence="3 14">1.2.7.8</ecNumber>
    </recommendedName>
    <alternativeName>
        <fullName evidence="12 14">Indolepyruvate ferredoxin oxidoreductase subunit alpha</fullName>
    </alternativeName>
</protein>
<dbReference type="PIRSF" id="PIRSF006439">
    <property type="entry name" value="Indolepyruvate_ferr_oxidored"/>
    <property type="match status" value="1"/>
</dbReference>
<dbReference type="InterPro" id="IPR002880">
    <property type="entry name" value="Pyrv_Fd/Flavodoxin_OxRdtase_N"/>
</dbReference>
<name>A0A1G2JP01_9BACT</name>
<dbReference type="EC" id="1.2.7.8" evidence="3 14"/>
<evidence type="ECO:0000256" key="2">
    <source>
        <dbReference type="ARBA" id="ARBA00011238"/>
    </source>
</evidence>
<accession>A0A1G2JP01</accession>
<dbReference type="GO" id="GO:0030976">
    <property type="term" value="F:thiamine pyrophosphate binding"/>
    <property type="evidence" value="ECO:0007669"/>
    <property type="project" value="InterPro"/>
</dbReference>
<dbReference type="InterPro" id="IPR011766">
    <property type="entry name" value="TPP_enzyme_TPP-bd"/>
</dbReference>
<gene>
    <name evidence="17" type="ORF">A2561_05200</name>
</gene>
<evidence type="ECO:0000256" key="6">
    <source>
        <dbReference type="ARBA" id="ARBA00022485"/>
    </source>
</evidence>
<reference evidence="17 18" key="1">
    <citation type="journal article" date="2016" name="Nat. Commun.">
        <title>Thousands of microbial genomes shed light on interconnected biogeochemical processes in an aquifer system.</title>
        <authorList>
            <person name="Anantharaman K."/>
            <person name="Brown C.T."/>
            <person name="Hug L.A."/>
            <person name="Sharon I."/>
            <person name="Castelle C.J."/>
            <person name="Probst A.J."/>
            <person name="Thomas B.C."/>
            <person name="Singh A."/>
            <person name="Wilkins M.J."/>
            <person name="Karaoz U."/>
            <person name="Brodie E.L."/>
            <person name="Williams K.H."/>
            <person name="Hubbard S.S."/>
            <person name="Banfield J.F."/>
        </authorList>
    </citation>
    <scope>NUCLEOTIDE SEQUENCE [LARGE SCALE GENOMIC DNA]</scope>
</reference>
<dbReference type="CDD" id="cd07034">
    <property type="entry name" value="TPP_PYR_PFOR_IOR-alpha_like"/>
    <property type="match status" value="1"/>
</dbReference>
<evidence type="ECO:0000256" key="12">
    <source>
        <dbReference type="ARBA" id="ARBA00030514"/>
    </source>
</evidence>
<comment type="caution">
    <text evidence="17">The sequence shown here is derived from an EMBL/GenBank/DDBJ whole genome shotgun (WGS) entry which is preliminary data.</text>
</comment>
<keyword evidence="5 14" id="KW-0813">Transport</keyword>
<dbReference type="PANTHER" id="PTHR43710:SF7">
    <property type="entry name" value="INDOLEPYRUVATE OXIDOREDUCTASE SUBUNIT IORA"/>
    <property type="match status" value="1"/>
</dbReference>
<keyword evidence="10 14" id="KW-0408">Iron</keyword>
<comment type="subunit">
    <text evidence="2">Heterodimer of the IorA and IorB subunits.</text>
</comment>
<dbReference type="Gene3D" id="3.40.50.970">
    <property type="match status" value="2"/>
</dbReference>
<dbReference type="AlphaFoldDB" id="A0A1G2JP01"/>
<evidence type="ECO:0000256" key="1">
    <source>
        <dbReference type="ARBA" id="ARBA00002995"/>
    </source>
</evidence>
<dbReference type="SUPFAM" id="SSF52922">
    <property type="entry name" value="TK C-terminal domain-like"/>
    <property type="match status" value="1"/>
</dbReference>
<evidence type="ECO:0000256" key="9">
    <source>
        <dbReference type="ARBA" id="ARBA00023002"/>
    </source>
</evidence>
<keyword evidence="6 14" id="KW-0004">4Fe-4S</keyword>
<feature type="domain" description="Thiamine pyrophosphate enzyme TPP-binding" evidence="16">
    <location>
        <begin position="407"/>
        <end position="550"/>
    </location>
</feature>
<evidence type="ECO:0000256" key="10">
    <source>
        <dbReference type="ARBA" id="ARBA00023004"/>
    </source>
</evidence>
<sequence length="565" mass="62609">MENKKSNLKCEVLMGNEAIVQGALEAGVDFVTMYPGCPSAEIGDEFGKIAKDYGIYYEISTNEKVALESAVGASFSGLKSLVAMKNFGVNVCSEVLLPLLYTGTKGAMVIVVGDDPGCWSSAQTEENSRAFSLMAHIPTLEPADAQECRDFVKLGFEISEKFNIPVMVRTTIRVAHQRAPVSFEIPNHKSQITNGKFEKNFHQYVTLPPRVLEMKKELLEKTEKIRAYLEKSKINFENKKSKNNKLGIIVSGISYLHTMQVVEEMNLNLSVLKISSFYPLPKKKIADFIKRFKQVLVIEELEPYLEREIKIIANENGIKTKIIGKEILPEIGELNVGLIENAIAKVLGLKIKKLGNSLKEIPAGSKLENLKLEIPRRTPRLCDGCPYWFALPVIKRLAPENVVWGGDIGCNMMTGLAPHNMQDYLFCMGSSIGIGHGVSKATGKNNKAITIMGDGTFFHSGMVGLINAVYNKSNPLMIILDNRITAMTGHQQNPGMGLNGMWQSAPEMNIEEIVKALGVKNVKTLDQGNHGELEAVMKEFLTKDDVSVIICKRICAILDRRQKKN</sequence>
<evidence type="ECO:0000256" key="11">
    <source>
        <dbReference type="ARBA" id="ARBA00023014"/>
    </source>
</evidence>
<evidence type="ECO:0000313" key="18">
    <source>
        <dbReference type="Proteomes" id="UP000178935"/>
    </source>
</evidence>
<dbReference type="SUPFAM" id="SSF52518">
    <property type="entry name" value="Thiamin diphosphate-binding fold (THDP-binding)"/>
    <property type="match status" value="2"/>
</dbReference>
<evidence type="ECO:0000256" key="8">
    <source>
        <dbReference type="ARBA" id="ARBA00022982"/>
    </source>
</evidence>
<proteinExistence type="predicted"/>
<evidence type="ECO:0000259" key="16">
    <source>
        <dbReference type="Pfam" id="PF02775"/>
    </source>
</evidence>
<dbReference type="Pfam" id="PF02775">
    <property type="entry name" value="TPP_enzyme_C"/>
    <property type="match status" value="1"/>
</dbReference>
<evidence type="ECO:0000256" key="5">
    <source>
        <dbReference type="ARBA" id="ARBA00022448"/>
    </source>
</evidence>
<dbReference type="InterPro" id="IPR009014">
    <property type="entry name" value="Transketo_C/PFOR_II"/>
</dbReference>
<evidence type="ECO:0000256" key="14">
    <source>
        <dbReference type="PIRNR" id="PIRNR006439"/>
    </source>
</evidence>
<dbReference type="GO" id="GO:0046872">
    <property type="term" value="F:metal ion binding"/>
    <property type="evidence" value="ECO:0007669"/>
    <property type="project" value="UniProtKB-UniRule"/>
</dbReference>
<dbReference type="PANTHER" id="PTHR43710">
    <property type="entry name" value="2-HYDROXYACYL-COA LYASE"/>
    <property type="match status" value="1"/>
</dbReference>
<keyword evidence="7 14" id="KW-0479">Metal-binding</keyword>
<comment type="function">
    <text evidence="1 14">Catalyzes the ferredoxin-dependent oxidative decarboxylation of arylpyruvates.</text>
</comment>
<evidence type="ECO:0000256" key="3">
    <source>
        <dbReference type="ARBA" id="ARBA00012812"/>
    </source>
</evidence>
<dbReference type="CDD" id="cd02008">
    <property type="entry name" value="TPP_IOR_alpha"/>
    <property type="match status" value="1"/>
</dbReference>
<evidence type="ECO:0000256" key="4">
    <source>
        <dbReference type="ARBA" id="ARBA00017710"/>
    </source>
</evidence>
<dbReference type="GO" id="GO:0043805">
    <property type="term" value="F:indolepyruvate ferredoxin oxidoreductase activity"/>
    <property type="evidence" value="ECO:0007669"/>
    <property type="project" value="UniProtKB-UniRule"/>
</dbReference>
<dbReference type="EMBL" id="MHPU01000029">
    <property type="protein sequence ID" value="OGZ88171.1"/>
    <property type="molecule type" value="Genomic_DNA"/>
</dbReference>
<dbReference type="InterPro" id="IPR045025">
    <property type="entry name" value="HACL1-like"/>
</dbReference>
<dbReference type="GO" id="GO:0051539">
    <property type="term" value="F:4 iron, 4 sulfur cluster binding"/>
    <property type="evidence" value="ECO:0007669"/>
    <property type="project" value="UniProtKB-UniRule"/>
</dbReference>
<dbReference type="InterPro" id="IPR029061">
    <property type="entry name" value="THDP-binding"/>
</dbReference>
<dbReference type="FunFam" id="3.40.50.970:FF:000039">
    <property type="entry name" value="Indolepyruvate oxidoreductase subunit IorA"/>
    <property type="match status" value="1"/>
</dbReference>
<keyword evidence="8 14" id="KW-0249">Electron transport</keyword>
<dbReference type="Pfam" id="PF01855">
    <property type="entry name" value="POR_N"/>
    <property type="match status" value="1"/>
</dbReference>
<evidence type="ECO:0000256" key="13">
    <source>
        <dbReference type="ARBA" id="ARBA00048332"/>
    </source>
</evidence>
<comment type="cofactor">
    <cofactor evidence="14">
        <name>[4Fe-4S] cluster</name>
        <dbReference type="ChEBI" id="CHEBI:49883"/>
    </cofactor>
    <text evidence="14">Binds 2 [4Fe-4S] clusters. In this family the first cluster has a non-standard and varying [4Fe-4S] binding motif CX(2)CX(2)CX(4-5)CP.</text>
</comment>
<organism evidence="17 18">
    <name type="scientific">Candidatus Staskawiczbacteria bacterium RIFOXYD1_FULL_32_13</name>
    <dbReference type="NCBI Taxonomy" id="1802234"/>
    <lineage>
        <taxon>Bacteria</taxon>
        <taxon>Candidatus Staskawicziibacteriota</taxon>
    </lineage>
</organism>